<dbReference type="SUPFAM" id="SSF48264">
    <property type="entry name" value="Cytochrome P450"/>
    <property type="match status" value="2"/>
</dbReference>
<evidence type="ECO:0008006" key="12">
    <source>
        <dbReference type="Google" id="ProtNLM"/>
    </source>
</evidence>
<dbReference type="Gene3D" id="1.10.630.10">
    <property type="entry name" value="Cytochrome P450"/>
    <property type="match status" value="2"/>
</dbReference>
<keyword evidence="5 9" id="KW-0560">Oxidoreductase</keyword>
<dbReference type="InterPro" id="IPR001128">
    <property type="entry name" value="Cyt_P450"/>
</dbReference>
<dbReference type="eggNOG" id="KOG0156">
    <property type="taxonomic scope" value="Eukaryota"/>
</dbReference>
<evidence type="ECO:0000256" key="3">
    <source>
        <dbReference type="ARBA" id="ARBA00022617"/>
    </source>
</evidence>
<proteinExistence type="inferred from homology"/>
<dbReference type="InterPro" id="IPR017972">
    <property type="entry name" value="Cyt_P450_CS"/>
</dbReference>
<feature type="binding site" description="axial binding residue" evidence="8">
    <location>
        <position position="563"/>
    </location>
    <ligand>
        <name>heme</name>
        <dbReference type="ChEBI" id="CHEBI:30413"/>
    </ligand>
    <ligandPart>
        <name>Fe</name>
        <dbReference type="ChEBI" id="CHEBI:18248"/>
    </ligandPart>
</feature>
<gene>
    <name evidence="10" type="ORF">DICPUDRAFT_76441</name>
</gene>
<dbReference type="GO" id="GO:0004497">
    <property type="term" value="F:monooxygenase activity"/>
    <property type="evidence" value="ECO:0000318"/>
    <property type="project" value="GO_Central"/>
</dbReference>
<sequence length="641" mass="74555">MLSISTILLFVMILFLAYRGIEYLILRRSFSLVHPIKGVMNGIKPHFIIGDLPLQHLFNIKPKLKKLGDIYFRWFFWYPIVEIKDINSLQYVYNERSNNYSVYWNLAKSSNFLLTGSEIKRFFRVYYCSFSCTDSMNRIFPVIKDQVNDYLKSSLFQNSVLSTEKDIPNFMLKLLARVYLGSGDEAYSCLKANYKKFNRTYMDFIHYLFPKLLKIPTRFSKKYMKNKYKRSLYQVIAMKAYYGVVKQSDNDEREDSMINIIAETSYNDKEGLSLDEIKMPTYLLNGSSIKGPIIELQSIIFLLMENPEVESKIRKEIKTVLKKNGRTIENLTVDDIQEMVYLEATINEINRLYPPFPKLIPRQTKESDRILGYHIPKGTMISCPVADILRDPKIFDSPNEFKPERQLKFASNPKFASPSISSIQEINETRNKHKSCPIDKILPLNIDLNHPQNSKLSVSDPNVKIPTLHKRSTSIGEKTYQHSTRVDELKGDPLNISKPQPSFHLPFKPQPKSTYPSCSAFLDESRNNPIINNQYNSYSNLTTEERNERIVKNLPWGIGSRKCLGKELAKLITKTIIVVMYSQYTFERYTPPTHHYFNIYNDECPQPQKSKIEITMNPEIKPPLLFKSKKIVPTSLVLPNN</sequence>
<comment type="similarity">
    <text evidence="2 9">Belongs to the cytochrome P450 family.</text>
</comment>
<organism evidence="10 11">
    <name type="scientific">Dictyostelium purpureum</name>
    <name type="common">Slime mold</name>
    <dbReference type="NCBI Taxonomy" id="5786"/>
    <lineage>
        <taxon>Eukaryota</taxon>
        <taxon>Amoebozoa</taxon>
        <taxon>Evosea</taxon>
        <taxon>Eumycetozoa</taxon>
        <taxon>Dictyostelia</taxon>
        <taxon>Dictyosteliales</taxon>
        <taxon>Dictyosteliaceae</taxon>
        <taxon>Dictyostelium</taxon>
    </lineage>
</organism>
<dbReference type="PROSITE" id="PS00086">
    <property type="entry name" value="CYTOCHROME_P450"/>
    <property type="match status" value="1"/>
</dbReference>
<comment type="cofactor">
    <cofactor evidence="1 8">
        <name>heme</name>
        <dbReference type="ChEBI" id="CHEBI:30413"/>
    </cofactor>
</comment>
<keyword evidence="7 9" id="KW-0503">Monooxygenase</keyword>
<dbReference type="GO" id="GO:0016705">
    <property type="term" value="F:oxidoreductase activity, acting on paired donors, with incorporation or reduction of molecular oxygen"/>
    <property type="evidence" value="ECO:0007669"/>
    <property type="project" value="InterPro"/>
</dbReference>
<keyword evidence="3 8" id="KW-0349">Heme</keyword>
<evidence type="ECO:0000256" key="5">
    <source>
        <dbReference type="ARBA" id="ARBA00023002"/>
    </source>
</evidence>
<evidence type="ECO:0000313" key="10">
    <source>
        <dbReference type="EMBL" id="EGC37962.1"/>
    </source>
</evidence>
<dbReference type="OMA" id="MKAYYGV"/>
<accession>F0ZDL7</accession>
<evidence type="ECO:0000256" key="2">
    <source>
        <dbReference type="ARBA" id="ARBA00010617"/>
    </source>
</evidence>
<dbReference type="InterPro" id="IPR050476">
    <property type="entry name" value="Insect_CytP450_Detox"/>
</dbReference>
<dbReference type="PRINTS" id="PR00463">
    <property type="entry name" value="EP450I"/>
</dbReference>
<dbReference type="InParanoid" id="F0ZDL7"/>
<dbReference type="PANTHER" id="PTHR24292">
    <property type="entry name" value="CYTOCHROME P450"/>
    <property type="match status" value="1"/>
</dbReference>
<dbReference type="GO" id="GO:0005506">
    <property type="term" value="F:iron ion binding"/>
    <property type="evidence" value="ECO:0007669"/>
    <property type="project" value="InterPro"/>
</dbReference>
<keyword evidence="4 8" id="KW-0479">Metal-binding</keyword>
<dbReference type="VEuPathDB" id="AmoebaDB:DICPUDRAFT_76441"/>
<dbReference type="OrthoDB" id="2789670at2759"/>
<dbReference type="STRING" id="5786.F0ZDL7"/>
<dbReference type="RefSeq" id="XP_003285533.1">
    <property type="nucleotide sequence ID" value="XM_003285485.1"/>
</dbReference>
<dbReference type="Proteomes" id="UP000001064">
    <property type="component" value="Unassembled WGS sequence"/>
</dbReference>
<dbReference type="PRINTS" id="PR00385">
    <property type="entry name" value="P450"/>
</dbReference>
<dbReference type="PANTHER" id="PTHR24292:SF54">
    <property type="entry name" value="CYP9F3-RELATED"/>
    <property type="match status" value="1"/>
</dbReference>
<evidence type="ECO:0000256" key="1">
    <source>
        <dbReference type="ARBA" id="ARBA00001971"/>
    </source>
</evidence>
<protein>
    <recommendedName>
        <fullName evidence="12">Cytochrome P450</fullName>
    </recommendedName>
</protein>
<dbReference type="AlphaFoldDB" id="F0ZDL7"/>
<reference evidence="11" key="1">
    <citation type="journal article" date="2011" name="Genome Biol.">
        <title>Comparative genomics of the social amoebae Dictyostelium discoideum and Dictyostelium purpureum.</title>
        <authorList>
            <consortium name="US DOE Joint Genome Institute (JGI-PGF)"/>
            <person name="Sucgang R."/>
            <person name="Kuo A."/>
            <person name="Tian X."/>
            <person name="Salerno W."/>
            <person name="Parikh A."/>
            <person name="Feasley C.L."/>
            <person name="Dalin E."/>
            <person name="Tu H."/>
            <person name="Huang E."/>
            <person name="Barry K."/>
            <person name="Lindquist E."/>
            <person name="Shapiro H."/>
            <person name="Bruce D."/>
            <person name="Schmutz J."/>
            <person name="Salamov A."/>
            <person name="Fey P."/>
            <person name="Gaudet P."/>
            <person name="Anjard C."/>
            <person name="Babu M.M."/>
            <person name="Basu S."/>
            <person name="Bushmanova Y."/>
            <person name="van der Wel H."/>
            <person name="Katoh-Kurasawa M."/>
            <person name="Dinh C."/>
            <person name="Coutinho P.M."/>
            <person name="Saito T."/>
            <person name="Elias M."/>
            <person name="Schaap P."/>
            <person name="Kay R.R."/>
            <person name="Henrissat B."/>
            <person name="Eichinger L."/>
            <person name="Rivero F."/>
            <person name="Putnam N.H."/>
            <person name="West C.M."/>
            <person name="Loomis W.F."/>
            <person name="Chisholm R.L."/>
            <person name="Shaulsky G."/>
            <person name="Strassmann J.E."/>
            <person name="Queller D.C."/>
            <person name="Kuspa A."/>
            <person name="Grigoriev I.V."/>
        </authorList>
    </citation>
    <scope>NUCLEOTIDE SEQUENCE [LARGE SCALE GENOMIC DNA]</scope>
    <source>
        <strain evidence="11">QSDP1</strain>
    </source>
</reference>
<evidence type="ECO:0000256" key="4">
    <source>
        <dbReference type="ARBA" id="ARBA00022723"/>
    </source>
</evidence>
<dbReference type="Pfam" id="PF00067">
    <property type="entry name" value="p450"/>
    <property type="match status" value="1"/>
</dbReference>
<evidence type="ECO:0000256" key="9">
    <source>
        <dbReference type="RuleBase" id="RU000461"/>
    </source>
</evidence>
<evidence type="ECO:0000256" key="7">
    <source>
        <dbReference type="ARBA" id="ARBA00023033"/>
    </source>
</evidence>
<keyword evidence="11" id="KW-1185">Reference proteome</keyword>
<dbReference type="InterPro" id="IPR002401">
    <property type="entry name" value="Cyt_P450_E_grp-I"/>
</dbReference>
<evidence type="ECO:0000256" key="6">
    <source>
        <dbReference type="ARBA" id="ARBA00023004"/>
    </source>
</evidence>
<evidence type="ECO:0000313" key="11">
    <source>
        <dbReference type="Proteomes" id="UP000001064"/>
    </source>
</evidence>
<name>F0ZDL7_DICPU</name>
<dbReference type="GeneID" id="10503053"/>
<dbReference type="EMBL" id="GL870987">
    <property type="protein sequence ID" value="EGC37962.1"/>
    <property type="molecule type" value="Genomic_DNA"/>
</dbReference>
<dbReference type="InterPro" id="IPR036396">
    <property type="entry name" value="Cyt_P450_sf"/>
</dbReference>
<dbReference type="KEGG" id="dpp:DICPUDRAFT_76441"/>
<dbReference type="GO" id="GO:0020037">
    <property type="term" value="F:heme binding"/>
    <property type="evidence" value="ECO:0007669"/>
    <property type="project" value="InterPro"/>
</dbReference>
<evidence type="ECO:0000256" key="8">
    <source>
        <dbReference type="PIRSR" id="PIRSR602401-1"/>
    </source>
</evidence>
<keyword evidence="6 8" id="KW-0408">Iron</keyword>